<dbReference type="EMBL" id="HBER01036927">
    <property type="protein sequence ID" value="CAD8543453.1"/>
    <property type="molecule type" value="Transcribed_RNA"/>
</dbReference>
<evidence type="ECO:0000313" key="1">
    <source>
        <dbReference type="EMBL" id="CAD8543453.1"/>
    </source>
</evidence>
<gene>
    <name evidence="1" type="ORF">CLEP1334_LOCUS18740</name>
</gene>
<proteinExistence type="predicted"/>
<organism evidence="1">
    <name type="scientific">Calcidiscus leptoporus</name>
    <dbReference type="NCBI Taxonomy" id="127549"/>
    <lineage>
        <taxon>Eukaryota</taxon>
        <taxon>Haptista</taxon>
        <taxon>Haptophyta</taxon>
        <taxon>Prymnesiophyceae</taxon>
        <taxon>Coccolithales</taxon>
        <taxon>Calcidiscaceae</taxon>
        <taxon>Calcidiscus</taxon>
    </lineage>
</organism>
<reference evidence="1" key="1">
    <citation type="submission" date="2021-01" db="EMBL/GenBank/DDBJ databases">
        <authorList>
            <person name="Corre E."/>
            <person name="Pelletier E."/>
            <person name="Niang G."/>
            <person name="Scheremetjew M."/>
            <person name="Finn R."/>
            <person name="Kale V."/>
            <person name="Holt S."/>
            <person name="Cochrane G."/>
            <person name="Meng A."/>
            <person name="Brown T."/>
            <person name="Cohen L."/>
        </authorList>
    </citation>
    <scope>NUCLEOTIDE SEQUENCE</scope>
    <source>
        <strain evidence="1">RCC1130</strain>
    </source>
</reference>
<protein>
    <submittedName>
        <fullName evidence="1">Uncharacterized protein</fullName>
    </submittedName>
</protein>
<dbReference type="AlphaFoldDB" id="A0A7S0J7S5"/>
<dbReference type="Gene3D" id="2.60.120.620">
    <property type="entry name" value="q2cbj1_9rhob like domain"/>
    <property type="match status" value="1"/>
</dbReference>
<name>A0A7S0J7S5_9EUKA</name>
<accession>A0A7S0J7S5</accession>
<sequence length="138" mass="15128">MMERHLESAYDQLMSQGYAVIDGALPNHVTDTLRADMETLRQHGGLRQHRFGFKSDAGAQARVYTKPHIFEAELDDDAVQRLAPRLQATLDHLRLAQAARAAFPALRLNGEPGGVAVKLQCNDGSGCFPLHYDNAGSS</sequence>